<dbReference type="Proteomes" id="UP000824120">
    <property type="component" value="Chromosome 10"/>
</dbReference>
<accession>A0A9J5X2C0</accession>
<protein>
    <submittedName>
        <fullName evidence="2">Uncharacterized protein</fullName>
    </submittedName>
</protein>
<reference evidence="2 3" key="1">
    <citation type="submission" date="2020-09" db="EMBL/GenBank/DDBJ databases">
        <title>De no assembly of potato wild relative species, Solanum commersonii.</title>
        <authorList>
            <person name="Cho K."/>
        </authorList>
    </citation>
    <scope>NUCLEOTIDE SEQUENCE [LARGE SCALE GENOMIC DNA]</scope>
    <source>
        <strain evidence="2">LZ3.2</strain>
        <tissue evidence="2">Leaf</tissue>
    </source>
</reference>
<dbReference type="PANTHER" id="PTHR36028">
    <property type="entry name" value="OSJNBB0050O03.8 PROTEIN"/>
    <property type="match status" value="1"/>
</dbReference>
<dbReference type="PANTHER" id="PTHR36028:SF3">
    <property type="entry name" value="ATP SYNTHASE SUBUNIT E, MITOCHONDRIAL"/>
    <property type="match status" value="1"/>
</dbReference>
<comment type="caution">
    <text evidence="2">The sequence shown here is derived from an EMBL/GenBank/DDBJ whole genome shotgun (WGS) entry which is preliminary data.</text>
</comment>
<keyword evidence="1" id="KW-0812">Transmembrane</keyword>
<evidence type="ECO:0000256" key="1">
    <source>
        <dbReference type="SAM" id="Phobius"/>
    </source>
</evidence>
<gene>
    <name evidence="2" type="ORF">H5410_052490</name>
</gene>
<dbReference type="OrthoDB" id="850010at2759"/>
<keyword evidence="1" id="KW-0472">Membrane</keyword>
<dbReference type="EMBL" id="JACXVP010000010">
    <property type="protein sequence ID" value="KAG5581863.1"/>
    <property type="molecule type" value="Genomic_DNA"/>
</dbReference>
<keyword evidence="1" id="KW-1133">Transmembrane helix</keyword>
<sequence>MAPLPAPYSGTSTLALVARASAFTFGLAYGSVKHKYLRNPLGWPGGLGLGRPYWRSQVRNPLPRGLPSRSSSSHRVYLVRVISLVWFASYRIEARVLPYAQPKGSGCGFPL</sequence>
<name>A0A9J5X2C0_SOLCO</name>
<evidence type="ECO:0000313" key="2">
    <source>
        <dbReference type="EMBL" id="KAG5581863.1"/>
    </source>
</evidence>
<dbReference type="AlphaFoldDB" id="A0A9J5X2C0"/>
<proteinExistence type="predicted"/>
<feature type="transmembrane region" description="Helical" evidence="1">
    <location>
        <begin position="12"/>
        <end position="32"/>
    </location>
</feature>
<organism evidence="2 3">
    <name type="scientific">Solanum commersonii</name>
    <name type="common">Commerson's wild potato</name>
    <name type="synonym">Commerson's nightshade</name>
    <dbReference type="NCBI Taxonomy" id="4109"/>
    <lineage>
        <taxon>Eukaryota</taxon>
        <taxon>Viridiplantae</taxon>
        <taxon>Streptophyta</taxon>
        <taxon>Embryophyta</taxon>
        <taxon>Tracheophyta</taxon>
        <taxon>Spermatophyta</taxon>
        <taxon>Magnoliopsida</taxon>
        <taxon>eudicotyledons</taxon>
        <taxon>Gunneridae</taxon>
        <taxon>Pentapetalae</taxon>
        <taxon>asterids</taxon>
        <taxon>lamiids</taxon>
        <taxon>Solanales</taxon>
        <taxon>Solanaceae</taxon>
        <taxon>Solanoideae</taxon>
        <taxon>Solaneae</taxon>
        <taxon>Solanum</taxon>
    </lineage>
</organism>
<evidence type="ECO:0000313" key="3">
    <source>
        <dbReference type="Proteomes" id="UP000824120"/>
    </source>
</evidence>
<keyword evidence="3" id="KW-1185">Reference proteome</keyword>